<dbReference type="RefSeq" id="WP_215487390.1">
    <property type="nucleotide sequence ID" value="NZ_BAAAPJ010000002.1"/>
</dbReference>
<name>A0ABS5XVF8_9MICO</name>
<comment type="caution">
    <text evidence="1">The sequence shown here is derived from an EMBL/GenBank/DDBJ whole genome shotgun (WGS) entry which is preliminary data.</text>
</comment>
<gene>
    <name evidence="1" type="ORF">J0P97_08680</name>
</gene>
<evidence type="ECO:0000313" key="1">
    <source>
        <dbReference type="EMBL" id="MBT8798144.1"/>
    </source>
</evidence>
<evidence type="ECO:0000313" key="2">
    <source>
        <dbReference type="Proteomes" id="UP000740605"/>
    </source>
</evidence>
<evidence type="ECO:0008006" key="3">
    <source>
        <dbReference type="Google" id="ProtNLM"/>
    </source>
</evidence>
<accession>A0ABS5XVF8</accession>
<reference evidence="1 2" key="1">
    <citation type="submission" date="2021-03" db="EMBL/GenBank/DDBJ databases">
        <title>Microbacterium pauli sp. nov., isolated from microfiltered milk.</title>
        <authorList>
            <person name="Bellassi P."/>
            <person name="Fontana A."/>
            <person name="Callegari M.L."/>
            <person name="Lorenzo M."/>
            <person name="Cappa F."/>
        </authorList>
    </citation>
    <scope>NUCLEOTIDE SEQUENCE [LARGE SCALE GENOMIC DNA]</scope>
    <source>
        <strain evidence="1 2">DSM 18909</strain>
    </source>
</reference>
<dbReference type="EMBL" id="JAFLHG010000007">
    <property type="protein sequence ID" value="MBT8798144.1"/>
    <property type="molecule type" value="Genomic_DNA"/>
</dbReference>
<protein>
    <recommendedName>
        <fullName evidence="3">Asp23/Gls24 family envelope stress response protein</fullName>
    </recommendedName>
</protein>
<organism evidence="1 2">
    <name type="scientific">Microbacterium flavum</name>
    <dbReference type="NCBI Taxonomy" id="415216"/>
    <lineage>
        <taxon>Bacteria</taxon>
        <taxon>Bacillati</taxon>
        <taxon>Actinomycetota</taxon>
        <taxon>Actinomycetes</taxon>
        <taxon>Micrococcales</taxon>
        <taxon>Microbacteriaceae</taxon>
        <taxon>Microbacterium</taxon>
    </lineage>
</organism>
<keyword evidence="2" id="KW-1185">Reference proteome</keyword>
<dbReference type="Proteomes" id="UP000740605">
    <property type="component" value="Unassembled WGS sequence"/>
</dbReference>
<sequence>MTVDAARVGGSVTISARAYQRVAQAVLADELRVAPREVRARVRDDRGGLALELESAIPEGGAPVAIRAAQARQRTAERTTDLTGARIADVRLRVTHLIASEHRRLS</sequence>
<proteinExistence type="predicted"/>